<evidence type="ECO:0000259" key="11">
    <source>
        <dbReference type="Pfam" id="PF12931"/>
    </source>
</evidence>
<evidence type="ECO:0000256" key="2">
    <source>
        <dbReference type="ARBA" id="ARBA00005927"/>
    </source>
</evidence>
<feature type="region of interest" description="Disordered" evidence="10">
    <location>
        <begin position="299"/>
        <end position="331"/>
    </location>
</feature>
<organism evidence="13">
    <name type="scientific">Aegilops tauschii</name>
    <name type="common">Tausch's goatgrass</name>
    <name type="synonym">Aegilops squarrosa</name>
    <dbReference type="NCBI Taxonomy" id="37682"/>
    <lineage>
        <taxon>Eukaryota</taxon>
        <taxon>Viridiplantae</taxon>
        <taxon>Streptophyta</taxon>
        <taxon>Embryophyta</taxon>
        <taxon>Tracheophyta</taxon>
        <taxon>Spermatophyta</taxon>
        <taxon>Magnoliopsida</taxon>
        <taxon>Liliopsida</taxon>
        <taxon>Poales</taxon>
        <taxon>Poaceae</taxon>
        <taxon>BOP clade</taxon>
        <taxon>Pooideae</taxon>
        <taxon>Triticodae</taxon>
        <taxon>Triticeae</taxon>
        <taxon>Triticinae</taxon>
        <taxon>Aegilops</taxon>
    </lineage>
</organism>
<feature type="compositionally biased region" description="Low complexity" evidence="10">
    <location>
        <begin position="1349"/>
        <end position="1359"/>
    </location>
</feature>
<comment type="similarity">
    <text evidence="2 9">Belongs to the SEC16 family.</text>
</comment>
<keyword evidence="9" id="KW-0333">Golgi apparatus</keyword>
<dbReference type="PANTHER" id="PTHR13402">
    <property type="entry name" value="RGPR-RELATED"/>
    <property type="match status" value="1"/>
</dbReference>
<feature type="compositionally biased region" description="Low complexity" evidence="10">
    <location>
        <begin position="1256"/>
        <end position="1279"/>
    </location>
</feature>
<feature type="domain" description="Sec16 central conserved" evidence="12">
    <location>
        <begin position="545"/>
        <end position="669"/>
    </location>
</feature>
<feature type="compositionally biased region" description="Gly residues" evidence="10">
    <location>
        <begin position="66"/>
        <end position="76"/>
    </location>
</feature>
<feature type="compositionally biased region" description="Basic and acidic residues" evidence="10">
    <location>
        <begin position="1156"/>
        <end position="1166"/>
    </location>
</feature>
<evidence type="ECO:0000259" key="12">
    <source>
        <dbReference type="Pfam" id="PF12932"/>
    </source>
</evidence>
<feature type="compositionally biased region" description="Low complexity" evidence="10">
    <location>
        <begin position="1300"/>
        <end position="1318"/>
    </location>
</feature>
<feature type="compositionally biased region" description="Pro residues" evidence="10">
    <location>
        <begin position="1337"/>
        <end position="1348"/>
    </location>
</feature>
<name>M8BF23_AEGTA</name>
<dbReference type="GO" id="GO:0006353">
    <property type="term" value="P:DNA-templated transcription termination"/>
    <property type="evidence" value="ECO:0007669"/>
    <property type="project" value="UniProtKB-KW"/>
</dbReference>
<feature type="region of interest" description="Disordered" evidence="10">
    <location>
        <begin position="27"/>
        <end position="76"/>
    </location>
</feature>
<evidence type="ECO:0000256" key="7">
    <source>
        <dbReference type="ARBA" id="ARBA00022892"/>
    </source>
</evidence>
<proteinExistence type="inferred from homology"/>
<keyword evidence="5" id="KW-0805">Transcription regulation</keyword>
<feature type="compositionally biased region" description="Basic and acidic residues" evidence="10">
    <location>
        <begin position="37"/>
        <end position="51"/>
    </location>
</feature>
<dbReference type="EnsemblPlants" id="EMT12305">
    <property type="protein sequence ID" value="EMT12305"/>
    <property type="gene ID" value="F775_20066"/>
</dbReference>
<keyword evidence="4 9" id="KW-0813">Transport</keyword>
<evidence type="ECO:0000256" key="9">
    <source>
        <dbReference type="RuleBase" id="RU364101"/>
    </source>
</evidence>
<evidence type="ECO:0000256" key="1">
    <source>
        <dbReference type="ARBA" id="ARBA00004240"/>
    </source>
</evidence>
<feature type="compositionally biased region" description="Polar residues" evidence="10">
    <location>
        <begin position="1319"/>
        <end position="1330"/>
    </location>
</feature>
<dbReference type="GO" id="GO:0070973">
    <property type="term" value="P:protein localization to endoplasmic reticulum exit site"/>
    <property type="evidence" value="ECO:0007669"/>
    <property type="project" value="TreeGrafter"/>
</dbReference>
<dbReference type="GO" id="GO:0012507">
    <property type="term" value="C:ER to Golgi transport vesicle membrane"/>
    <property type="evidence" value="ECO:0007669"/>
    <property type="project" value="TreeGrafter"/>
</dbReference>
<dbReference type="InterPro" id="IPR024298">
    <property type="entry name" value="Sec16_Sec23-bd"/>
</dbReference>
<evidence type="ECO:0000256" key="4">
    <source>
        <dbReference type="ARBA" id="ARBA00022448"/>
    </source>
</evidence>
<dbReference type="FunFam" id="1.25.70.10:FF:000001">
    <property type="entry name" value="Mitochondrial transcription termination factor-like"/>
    <property type="match status" value="1"/>
</dbReference>
<dbReference type="ExpressionAtlas" id="M8BF23">
    <property type="expression patterns" value="baseline"/>
</dbReference>
<keyword evidence="9" id="KW-0653">Protein transport</keyword>
<sequence>MGYIRTWDHAAQHRLLMGSIPLPLYQNRRKNPCKGAAKSEREGNSREKEEAFLGTAAADQTSGSSTVGGGVDHGFFGGRQSLDQDQGFVGVSSDQSTATQQLGGTGAAVDSMDPRYLESIYPGWKFDEATQQWYQAETVHTAGDNAQQQFGASYLQNSAQAGLETIAEESSVAGSASGWGQGPVSEYPANMLFYAEYPGWYFDTDKQEWLSLEAYQQAVMQASAASPVQVGANHGVVAPSGGINYNVNQAEVPAVNNQVAQHTYGQQSQWQPDAFANSIQPESATNSLAGSFYGADQHAHAESISPSTNHQVPFNTAETSTSHYGNLQNDYSTIGSQQAGYNGFEPSTVYQTSPKVLQSSAGNQGSYKAFEPTAAHHIGENKGSTPFTGFQPGYKGFTPSTVHQAGYKGSGTSTGHHTKTFEPSSGHQAGYMGSQPSTGQHAGYMGSQPSTDHQSSYMGFGTSTNQGYGDANGFVNTQGFVPTGSMHNSQKQAHANTQAHLSNSYLGTENSMNFPQQQFSGANASHMQFGYSLREEMSSAGRPPHALVAFGFGGKLMVMKETSSMATNFNSGNQGISSGTVSVLNLSEVVADNVDASRITDGSALSYFHVLCRQPVPGPLVGGSAASKDVNKWLDEMITWYASSTNEYQKGDPRKLLISLLKILCQHYGKLRAPFGSDPSQEDTNGPEMAVTKLFSSCKRSSDHMGDFGSNVPFMQNIPSEIQMQFYVDTVKKMAQCHFISGSPLRTLCLLIAGQPADVFNVENNSNINYDTLGASQQPMQPNPNGMLDDWEENLAIITANRTKGDDLVITHLGDCLWKEKNEVAAAHSCYLVAELNIDPYSESARLCLIGADHLKCPRTFASPEAIQRTEVYEYTKVLGNSQYILLPFQPYKLIYAYMLAEVGRLADSLRYCQASMKVLKASGRAPELEAWKQLFSSLEDRIRTHQQGGYGTNLAPAKLVGKLFTSLDKSISRMMGTPSATLPPVPQGSVGDKETYSAPAAAKFVNSQSLMTMSSLTASPSVHSITEMAENSGGAGRKIAHNRSVSEPDFGKTPKQGARSDNTQSSASGSRFGWISSTLQKTMGFVSKSRQAKLGQQNKFYYDEKLKRWVEEGAEIPAEEPPLAPPPTKSSYQNGMPDYNLNGPTSGMHTPNGVAERRSPKHADHGLGMPPIPPSQNQFSARGRTGVRSRYVDTFNKAGATGAAQSYNRPAAPSVTPPTGARFFVPTAAAVAAEQMPSQSVETRGETFQRDERSSSPPAETSFSSPPPAAQFSSPMSSTIQRYPSMDNIATPNQAPWMSPGSNSSSFASRSRAASWSGTYSDQFSSTAGARSPDGPTVPSPQMPGRPPSHSRSNSNSSVQFTGLTEDLHEAVKASPKLSHLKSPAKPDAVLAFLAALGLSAADVASVVAKDPLLLCAKVEKTLAPVVDGLTGLGLSRPEIAHLVSVAGEKFRCRAIIYRLHYYLALFGSSGKLLRVLDRSPYILSSNLERVVKPNAAFLRECRIGACDIAKLCVAQPRMLTSNVERVRAMAARAEGLGVPRGSRMFWRMLNALAFLREKDITAKVEYLKDTFRWSDAEVGIALCKAPMVLALSKDLLQRKSEFLISEVGLEPAYIAYRPTLPTYSLEGRLRPRYYTLKFLKENGLLDHDRDYYCAVVLPEEVFMEKFICPYKEAAPQLAEDYAAACKGEVPARFRFT</sequence>
<dbReference type="InterPro" id="IPR003690">
    <property type="entry name" value="MTERF"/>
</dbReference>
<feature type="region of interest" description="Disordered" evidence="10">
    <location>
        <begin position="1141"/>
        <end position="1187"/>
    </location>
</feature>
<dbReference type="CDD" id="cd09233">
    <property type="entry name" value="ACE1-Sec16-like"/>
    <property type="match status" value="1"/>
</dbReference>
<comment type="subcellular location">
    <subcellularLocation>
        <location evidence="1">Endoplasmic reticulum</location>
    </subcellularLocation>
    <subcellularLocation>
        <location evidence="9">Golgi apparatus membrane</location>
    </subcellularLocation>
</comment>
<dbReference type="GO" id="GO:0016192">
    <property type="term" value="P:vesicle-mediated transport"/>
    <property type="evidence" value="ECO:0007669"/>
    <property type="project" value="UniProtKB-KW"/>
</dbReference>
<keyword evidence="5" id="KW-0804">Transcription</keyword>
<keyword evidence="5" id="KW-0806">Transcription termination</keyword>
<evidence type="ECO:0000256" key="6">
    <source>
        <dbReference type="ARBA" id="ARBA00022824"/>
    </source>
</evidence>
<protein>
    <recommendedName>
        <fullName evidence="9">Protein transport protein sec16</fullName>
    </recommendedName>
</protein>
<feature type="region of interest" description="Disordered" evidence="10">
    <location>
        <begin position="426"/>
        <end position="454"/>
    </location>
</feature>
<dbReference type="GO" id="GO:0015031">
    <property type="term" value="P:protein transport"/>
    <property type="evidence" value="ECO:0007669"/>
    <property type="project" value="UniProtKB-KW"/>
</dbReference>
<dbReference type="Gene3D" id="1.25.70.10">
    <property type="entry name" value="Transcription termination factor 3, mitochondrial"/>
    <property type="match status" value="2"/>
</dbReference>
<dbReference type="SMART" id="SM00733">
    <property type="entry name" value="Mterf"/>
    <property type="match status" value="6"/>
</dbReference>
<keyword evidence="8" id="KW-0809">Transit peptide</keyword>
<dbReference type="InterPro" id="IPR038538">
    <property type="entry name" value="MTERF_sf"/>
</dbReference>
<evidence type="ECO:0000256" key="10">
    <source>
        <dbReference type="SAM" id="MobiDB-lite"/>
    </source>
</evidence>
<dbReference type="Pfam" id="PF12931">
    <property type="entry name" value="TPR_Sec16"/>
    <property type="match status" value="1"/>
</dbReference>
<comment type="similarity">
    <text evidence="3">Belongs to the mTERF family.</text>
</comment>
<dbReference type="InterPro" id="IPR024340">
    <property type="entry name" value="Sec16_CCD"/>
</dbReference>
<dbReference type="GO" id="GO:0007030">
    <property type="term" value="P:Golgi organization"/>
    <property type="evidence" value="ECO:0007669"/>
    <property type="project" value="TreeGrafter"/>
</dbReference>
<feature type="region of interest" description="Disordered" evidence="10">
    <location>
        <begin position="1031"/>
        <end position="1072"/>
    </location>
</feature>
<feature type="domain" description="Sec16 Sec23-binding" evidence="11">
    <location>
        <begin position="720"/>
        <end position="974"/>
    </location>
</feature>
<keyword evidence="7 9" id="KW-0931">ER-Golgi transport</keyword>
<evidence type="ECO:0000256" key="5">
    <source>
        <dbReference type="ARBA" id="ARBA00022472"/>
    </source>
</evidence>
<dbReference type="GO" id="GO:0070971">
    <property type="term" value="C:endoplasmic reticulum exit site"/>
    <property type="evidence" value="ECO:0007669"/>
    <property type="project" value="TreeGrafter"/>
</dbReference>
<dbReference type="GO" id="GO:0000139">
    <property type="term" value="C:Golgi membrane"/>
    <property type="evidence" value="ECO:0007669"/>
    <property type="project" value="UniProtKB-SubCell"/>
</dbReference>
<feature type="compositionally biased region" description="Polar residues" evidence="10">
    <location>
        <begin position="1060"/>
        <end position="1072"/>
    </location>
</feature>
<keyword evidence="9" id="KW-0472">Membrane</keyword>
<reference evidence="13" key="1">
    <citation type="submission" date="2015-06" db="UniProtKB">
        <authorList>
            <consortium name="EnsemblPlants"/>
        </authorList>
    </citation>
    <scope>IDENTIFICATION</scope>
</reference>
<accession>M8BF23</accession>
<dbReference type="GO" id="GO:0003676">
    <property type="term" value="F:nucleic acid binding"/>
    <property type="evidence" value="ECO:0007669"/>
    <property type="project" value="InterPro"/>
</dbReference>
<feature type="region of interest" description="Disordered" evidence="10">
    <location>
        <begin position="1234"/>
        <end position="1360"/>
    </location>
</feature>
<dbReference type="Pfam" id="PF12932">
    <property type="entry name" value="Sec16"/>
    <property type="match status" value="1"/>
</dbReference>
<feature type="compositionally biased region" description="Basic and acidic residues" evidence="10">
    <location>
        <begin position="1244"/>
        <end position="1255"/>
    </location>
</feature>
<dbReference type="PANTHER" id="PTHR13402:SF6">
    <property type="entry name" value="SECRETORY 16, ISOFORM I"/>
    <property type="match status" value="1"/>
</dbReference>
<evidence type="ECO:0000256" key="3">
    <source>
        <dbReference type="ARBA" id="ARBA00007692"/>
    </source>
</evidence>
<keyword evidence="6 9" id="KW-0256">Endoplasmic reticulum</keyword>
<evidence type="ECO:0000313" key="13">
    <source>
        <dbReference type="EnsemblPlants" id="EMT12305"/>
    </source>
</evidence>
<feature type="compositionally biased region" description="Polar residues" evidence="10">
    <location>
        <begin position="304"/>
        <end position="331"/>
    </location>
</feature>
<evidence type="ECO:0000256" key="8">
    <source>
        <dbReference type="ARBA" id="ARBA00022946"/>
    </source>
</evidence>
<dbReference type="Pfam" id="PF02536">
    <property type="entry name" value="mTERF"/>
    <property type="match status" value="1"/>
</dbReference>